<evidence type="ECO:0000313" key="5">
    <source>
        <dbReference type="EMBL" id="WGS65937.1"/>
    </source>
</evidence>
<dbReference type="EMBL" id="CP069362">
    <property type="protein sequence ID" value="WGS65937.1"/>
    <property type="molecule type" value="Genomic_DNA"/>
</dbReference>
<evidence type="ECO:0000256" key="2">
    <source>
        <dbReference type="SAM" id="Phobius"/>
    </source>
</evidence>
<dbReference type="Pfam" id="PF13487">
    <property type="entry name" value="HD_5"/>
    <property type="match status" value="1"/>
</dbReference>
<proteinExistence type="predicted"/>
<organism evidence="5 6">
    <name type="scientific">Marinitoga aeolica</name>
    <dbReference type="NCBI Taxonomy" id="2809031"/>
    <lineage>
        <taxon>Bacteria</taxon>
        <taxon>Thermotogati</taxon>
        <taxon>Thermotogota</taxon>
        <taxon>Thermotogae</taxon>
        <taxon>Petrotogales</taxon>
        <taxon>Petrotogaceae</taxon>
        <taxon>Marinitoga</taxon>
    </lineage>
</organism>
<evidence type="ECO:0000256" key="1">
    <source>
        <dbReference type="SAM" id="Coils"/>
    </source>
</evidence>
<name>A0ABY8PTI6_9BACT</name>
<keyword evidence="2" id="KW-0812">Transmembrane</keyword>
<gene>
    <name evidence="5" type="ORF">JRV97_05155</name>
</gene>
<dbReference type="SMART" id="SM00471">
    <property type="entry name" value="HDc"/>
    <property type="match status" value="1"/>
</dbReference>
<dbReference type="Gene3D" id="1.10.3210.10">
    <property type="entry name" value="Hypothetical protein af1432"/>
    <property type="match status" value="1"/>
</dbReference>
<dbReference type="PANTHER" id="PTHR45228">
    <property type="entry name" value="CYCLIC DI-GMP PHOSPHODIESTERASE TM_0186-RELATED"/>
    <property type="match status" value="1"/>
</dbReference>
<dbReference type="RefSeq" id="WP_281000850.1">
    <property type="nucleotide sequence ID" value="NZ_CP069362.1"/>
</dbReference>
<reference evidence="5 6" key="1">
    <citation type="submission" date="2021-02" db="EMBL/GenBank/DDBJ databases">
        <title>Characterization of Marinitoga sp. nov. str. BP5-C20A.</title>
        <authorList>
            <person name="Erauso G."/>
            <person name="Postec A."/>
        </authorList>
    </citation>
    <scope>NUCLEOTIDE SEQUENCE [LARGE SCALE GENOMIC DNA]</scope>
    <source>
        <strain evidence="5 6">BP5-C20A</strain>
    </source>
</reference>
<keyword evidence="6" id="KW-1185">Reference proteome</keyword>
<feature type="domain" description="HD-GYP" evidence="4">
    <location>
        <begin position="370"/>
        <end position="565"/>
    </location>
</feature>
<keyword evidence="1" id="KW-0175">Coiled coil</keyword>
<keyword evidence="2" id="KW-1133">Transmembrane helix</keyword>
<feature type="coiled-coil region" evidence="1">
    <location>
        <begin position="346"/>
        <end position="380"/>
    </location>
</feature>
<dbReference type="SUPFAM" id="SSF109604">
    <property type="entry name" value="HD-domain/PDEase-like"/>
    <property type="match status" value="1"/>
</dbReference>
<evidence type="ECO:0000313" key="6">
    <source>
        <dbReference type="Proteomes" id="UP001232493"/>
    </source>
</evidence>
<feature type="transmembrane region" description="Helical" evidence="2">
    <location>
        <begin position="12"/>
        <end position="37"/>
    </location>
</feature>
<dbReference type="InterPro" id="IPR052020">
    <property type="entry name" value="Cyclic_di-GMP/3'3'-cGAMP_PDE"/>
</dbReference>
<dbReference type="InterPro" id="IPR037522">
    <property type="entry name" value="HD_GYP_dom"/>
</dbReference>
<sequence>MKKNKITLYRLISKNIMTIVITGIVAVLIVITTISYLNFQKIENSFRENAKQLVSITFNSLYSTIYDFDARYYKGLDMFIEYLKTDQEDLDKKIMDFMYVNKRLGEEATITKVDMNTLNSKIKNKIKDLKNFDYFVELDLTSKNLIRNVYLKLNDNFYMLKTLLPVGKIENIISNLALLKEKYDFIKDINICTHTFEGLSDKFPELNKEDIEYLMKAFDTEKEVIIEKRNGINFYSIWKYEDEKTLFRPIGIVLKLDFSQFKTSMFINFLMFIIALGFILYIISKKAHRVSKQISKPFEIMLDNMKKFQETRYLEFDKIMEKCDIKEINELMTEYQKMTEDIMSSFEEINAMNEELESSYKEIEKVNNELEEAYLNFSTQLSIIAEGYDETTGNHVNRVGELSAFIAQKMGVKEETVEKIRYYAPLHDIGKIMIPKEILEKKGRLTEEEFEIMKKHTIYGSLLIGDSPKFEIARNIALYHHEKYNGNGYPYGLKGEEIPLCAAIVSVVDVYDALRSERPYKPAFSHEKTMDILINGDERTNPEDFHPDVLMILKEYEFEIRELWEKINQNSSKLLELLKEIDKK</sequence>
<feature type="transmembrane region" description="Helical" evidence="2">
    <location>
        <begin position="265"/>
        <end position="283"/>
    </location>
</feature>
<keyword evidence="2" id="KW-0472">Membrane</keyword>
<dbReference type="InterPro" id="IPR006674">
    <property type="entry name" value="HD_domain"/>
</dbReference>
<feature type="domain" description="HD" evidence="3">
    <location>
        <begin position="392"/>
        <end position="514"/>
    </location>
</feature>
<dbReference type="PROSITE" id="PS51831">
    <property type="entry name" value="HD"/>
    <property type="match status" value="1"/>
</dbReference>
<dbReference type="PANTHER" id="PTHR45228:SF8">
    <property type="entry name" value="TWO-COMPONENT RESPONSE REGULATOR-RELATED"/>
    <property type="match status" value="1"/>
</dbReference>
<dbReference type="InterPro" id="IPR003607">
    <property type="entry name" value="HD/PDEase_dom"/>
</dbReference>
<protein>
    <submittedName>
        <fullName evidence="5">HD-GYP domain-containing protein</fullName>
    </submittedName>
</protein>
<dbReference type="Proteomes" id="UP001232493">
    <property type="component" value="Chromosome"/>
</dbReference>
<accession>A0ABY8PTI6</accession>
<dbReference type="CDD" id="cd00077">
    <property type="entry name" value="HDc"/>
    <property type="match status" value="1"/>
</dbReference>
<evidence type="ECO:0000259" key="4">
    <source>
        <dbReference type="PROSITE" id="PS51832"/>
    </source>
</evidence>
<evidence type="ECO:0000259" key="3">
    <source>
        <dbReference type="PROSITE" id="PS51831"/>
    </source>
</evidence>
<dbReference type="PROSITE" id="PS51832">
    <property type="entry name" value="HD_GYP"/>
    <property type="match status" value="1"/>
</dbReference>